<feature type="domain" description="RNA polymerase sigma factor 70 region 4 type 2" evidence="3">
    <location>
        <begin position="109"/>
        <end position="158"/>
    </location>
</feature>
<dbReference type="InterPro" id="IPR013249">
    <property type="entry name" value="RNA_pol_sigma70_r4_t2"/>
</dbReference>
<evidence type="ECO:0000313" key="5">
    <source>
        <dbReference type="Proteomes" id="UP001342826"/>
    </source>
</evidence>
<protein>
    <submittedName>
        <fullName evidence="4">RNA polymerase sigma factor SigJ</fullName>
    </submittedName>
</protein>
<dbReference type="InterPro" id="IPR014284">
    <property type="entry name" value="RNA_pol_sigma-70_dom"/>
</dbReference>
<feature type="domain" description="RNA polymerase sigma-70 region 2" evidence="2">
    <location>
        <begin position="9"/>
        <end position="72"/>
    </location>
</feature>
<name>A0ABU6NUI8_9BACI</name>
<dbReference type="InterPro" id="IPR007627">
    <property type="entry name" value="RNA_pol_sigma70_r2"/>
</dbReference>
<comment type="subunit">
    <text evidence="1">Interacts transiently with the RNA polymerase catalytic core formed by RpoA, RpoB, RpoC and RpoZ (2 alpha, 1 beta, 1 beta' and 1 omega subunit) to form the RNA polymerase holoenzyme that can initiate transcription.</text>
</comment>
<dbReference type="SUPFAM" id="SSF54427">
    <property type="entry name" value="NTF2-like"/>
    <property type="match status" value="1"/>
</dbReference>
<dbReference type="InterPro" id="IPR013324">
    <property type="entry name" value="RNA_pol_sigma_r3/r4-like"/>
</dbReference>
<dbReference type="NCBIfam" id="NF007214">
    <property type="entry name" value="PRK09636.1"/>
    <property type="match status" value="1"/>
</dbReference>
<dbReference type="NCBIfam" id="TIGR02937">
    <property type="entry name" value="sigma70-ECF"/>
    <property type="match status" value="1"/>
</dbReference>
<organism evidence="4 5">
    <name type="scientific">Metabacillus fastidiosus</name>
    <dbReference type="NCBI Taxonomy" id="1458"/>
    <lineage>
        <taxon>Bacteria</taxon>
        <taxon>Bacillati</taxon>
        <taxon>Bacillota</taxon>
        <taxon>Bacilli</taxon>
        <taxon>Bacillales</taxon>
        <taxon>Bacillaceae</taxon>
        <taxon>Metabacillus</taxon>
    </lineage>
</organism>
<evidence type="ECO:0000259" key="3">
    <source>
        <dbReference type="Pfam" id="PF08281"/>
    </source>
</evidence>
<dbReference type="Proteomes" id="UP001342826">
    <property type="component" value="Unassembled WGS sequence"/>
</dbReference>
<reference evidence="4 5" key="1">
    <citation type="submission" date="2023-03" db="EMBL/GenBank/DDBJ databases">
        <title>Bacillus Genome Sequencing.</title>
        <authorList>
            <person name="Dunlap C."/>
        </authorList>
    </citation>
    <scope>NUCLEOTIDE SEQUENCE [LARGE SCALE GENOMIC DNA]</scope>
    <source>
        <strain evidence="4 5">NRS-1717</strain>
    </source>
</reference>
<dbReference type="Pfam" id="PF04542">
    <property type="entry name" value="Sigma70_r2"/>
    <property type="match status" value="1"/>
</dbReference>
<dbReference type="SUPFAM" id="SSF88946">
    <property type="entry name" value="Sigma2 domain of RNA polymerase sigma factors"/>
    <property type="match status" value="1"/>
</dbReference>
<dbReference type="Pfam" id="PF08281">
    <property type="entry name" value="Sigma70_r4_2"/>
    <property type="match status" value="1"/>
</dbReference>
<dbReference type="GeneID" id="301139952"/>
<evidence type="ECO:0000313" key="4">
    <source>
        <dbReference type="EMBL" id="MED4400807.1"/>
    </source>
</evidence>
<dbReference type="InterPro" id="IPR032710">
    <property type="entry name" value="NTF2-like_dom_sf"/>
</dbReference>
<evidence type="ECO:0000259" key="2">
    <source>
        <dbReference type="Pfam" id="PF04542"/>
    </source>
</evidence>
<comment type="caution">
    <text evidence="4">The sequence shown here is derived from an EMBL/GenBank/DDBJ whole genome shotgun (WGS) entry which is preliminary data.</text>
</comment>
<dbReference type="InterPro" id="IPR052704">
    <property type="entry name" value="ECF_Sigma-70_Domain"/>
</dbReference>
<keyword evidence="5" id="KW-1185">Reference proteome</keyword>
<evidence type="ECO:0000256" key="1">
    <source>
        <dbReference type="ARBA" id="ARBA00011344"/>
    </source>
</evidence>
<dbReference type="RefSeq" id="WP_169800431.1">
    <property type="nucleotide sequence ID" value="NZ_JARTFQ010000005.1"/>
</dbReference>
<dbReference type="InterPro" id="IPR013325">
    <property type="entry name" value="RNA_pol_sigma_r2"/>
</dbReference>
<dbReference type="SUPFAM" id="SSF88659">
    <property type="entry name" value="Sigma3 and sigma4 domains of RNA polymerase sigma factors"/>
    <property type="match status" value="1"/>
</dbReference>
<dbReference type="Gene3D" id="1.10.1740.10">
    <property type="match status" value="1"/>
</dbReference>
<dbReference type="EMBL" id="JARTFS010000005">
    <property type="protein sequence ID" value="MED4400807.1"/>
    <property type="molecule type" value="Genomic_DNA"/>
</dbReference>
<dbReference type="Gene3D" id="1.10.10.10">
    <property type="entry name" value="Winged helix-like DNA-binding domain superfamily/Winged helix DNA-binding domain"/>
    <property type="match status" value="1"/>
</dbReference>
<accession>A0ABU6NUI8</accession>
<dbReference type="InterPro" id="IPR036388">
    <property type="entry name" value="WH-like_DNA-bd_sf"/>
</dbReference>
<dbReference type="PANTHER" id="PTHR30173:SF36">
    <property type="entry name" value="ECF RNA POLYMERASE SIGMA FACTOR SIGJ"/>
    <property type="match status" value="1"/>
</dbReference>
<sequence>MEKLQLESLYTQYKGLLFNLSYQLLGNVSDSEDIVHDVYLKLMNMEVHHKNIKSLLCTMVTHRSIDLLKSARYKRETYTGTWLPEPILLQDDDPLHQLISKENISIAYMYILEQLSLTERIVFILREAIAMEYAAIAEIIGKENAACRKIYSRAKQKIRQDQSGVELIEIKEQNRIVDSFMKSLNDGDFDTVLKLLSSEAVYYADGGGIIKAAIRPIETGEKICRLIQGLFSKYAQMDKEIKMIKANVNGEPAIIIHKKEEILSVLSFQIHNSQINMIYNMLNPNKLKHISIY</sequence>
<proteinExistence type="predicted"/>
<dbReference type="PANTHER" id="PTHR30173">
    <property type="entry name" value="SIGMA 19 FACTOR"/>
    <property type="match status" value="1"/>
</dbReference>
<gene>
    <name evidence="4" type="primary">sigJ</name>
    <name evidence="4" type="ORF">P9271_05610</name>
</gene>